<dbReference type="PANTHER" id="PTHR12128:SF24">
    <property type="entry name" value="DIHYDRODIPICOLINATE SYNTHETASE FAMILY PROTEIN (AFU_ORTHOLOGUE AFUA_3G11920)"/>
    <property type="match status" value="1"/>
</dbReference>
<name>A0A3N4I942_ASCIM</name>
<dbReference type="InterPro" id="IPR013785">
    <property type="entry name" value="Aldolase_TIM"/>
</dbReference>
<accession>A0A3N4I942</accession>
<keyword evidence="1" id="KW-0456">Lyase</keyword>
<keyword evidence="5" id="KW-1185">Reference proteome</keyword>
<feature type="active site" description="Proton donor/acceptor" evidence="2">
    <location>
        <position position="145"/>
    </location>
</feature>
<dbReference type="OrthoDB" id="191315at2759"/>
<evidence type="ECO:0000256" key="1">
    <source>
        <dbReference type="PIRNR" id="PIRNR001365"/>
    </source>
</evidence>
<organism evidence="4 5">
    <name type="scientific">Ascobolus immersus RN42</name>
    <dbReference type="NCBI Taxonomy" id="1160509"/>
    <lineage>
        <taxon>Eukaryota</taxon>
        <taxon>Fungi</taxon>
        <taxon>Dikarya</taxon>
        <taxon>Ascomycota</taxon>
        <taxon>Pezizomycotina</taxon>
        <taxon>Pezizomycetes</taxon>
        <taxon>Pezizales</taxon>
        <taxon>Ascobolaceae</taxon>
        <taxon>Ascobolus</taxon>
    </lineage>
</organism>
<dbReference type="EMBL" id="ML119675">
    <property type="protein sequence ID" value="RPA81987.1"/>
    <property type="molecule type" value="Genomic_DNA"/>
</dbReference>
<feature type="binding site" evidence="3">
    <location>
        <position position="224"/>
    </location>
    <ligand>
        <name>pyruvate</name>
        <dbReference type="ChEBI" id="CHEBI:15361"/>
    </ligand>
</feature>
<dbReference type="InterPro" id="IPR002220">
    <property type="entry name" value="DapA-like"/>
</dbReference>
<evidence type="ECO:0000313" key="5">
    <source>
        <dbReference type="Proteomes" id="UP000275078"/>
    </source>
</evidence>
<gene>
    <name evidence="4" type="ORF">BJ508DRAFT_414459</name>
</gene>
<dbReference type="SUPFAM" id="SSF51569">
    <property type="entry name" value="Aldolase"/>
    <property type="match status" value="1"/>
</dbReference>
<dbReference type="PRINTS" id="PR00146">
    <property type="entry name" value="DHPICSNTHASE"/>
</dbReference>
<evidence type="ECO:0000256" key="3">
    <source>
        <dbReference type="PIRSR" id="PIRSR001365-2"/>
    </source>
</evidence>
<dbReference type="Proteomes" id="UP000275078">
    <property type="component" value="Unassembled WGS sequence"/>
</dbReference>
<protein>
    <submittedName>
        <fullName evidence="4">Putative 2-keto-3-deoxy-L-galactonate aldolase</fullName>
    </submittedName>
</protein>
<evidence type="ECO:0000313" key="4">
    <source>
        <dbReference type="EMBL" id="RPA81987.1"/>
    </source>
</evidence>
<comment type="similarity">
    <text evidence="1">Belongs to the DapA family.</text>
</comment>
<sequence length="315" mass="33298">MVAPKLLAGIYCPTITCFDPETEELDIPAIKKHAVRLAKAGLVGLVSCGSNGEAVHLSREEKIAVTKAHREALDDAGFQHVSVMVGVSENSARGTIVLCKDAAEAGADSALLLPPSFYRNAMNEAAIEKFFITVADNSPIPIVIYNYPGAVSGIDLDSDFLIKLSQHPNIVGTKFTCANTGKLTRVARALDAKSATSEGSGYMAFAGMADFLLQGLLSGGSGVIAGGANVTPKVNVAVFEAFKKGDLETALKYQKILSTGDWVMTKAAIPGTKGALRKFFGYGGYPRVPLAKPTDEEDLTLSDKLTELLELENSL</sequence>
<dbReference type="GO" id="GO:0008840">
    <property type="term" value="F:4-hydroxy-tetrahydrodipicolinate synthase activity"/>
    <property type="evidence" value="ECO:0007669"/>
    <property type="project" value="TreeGrafter"/>
</dbReference>
<dbReference type="SMART" id="SM01130">
    <property type="entry name" value="DHDPS"/>
    <property type="match status" value="1"/>
</dbReference>
<evidence type="ECO:0000256" key="2">
    <source>
        <dbReference type="PIRSR" id="PIRSR001365-1"/>
    </source>
</evidence>
<dbReference type="Pfam" id="PF00701">
    <property type="entry name" value="DHDPS"/>
    <property type="match status" value="1"/>
</dbReference>
<dbReference type="CDD" id="cd00408">
    <property type="entry name" value="DHDPS-like"/>
    <property type="match status" value="1"/>
</dbReference>
<dbReference type="Gene3D" id="3.20.20.70">
    <property type="entry name" value="Aldolase class I"/>
    <property type="match status" value="1"/>
</dbReference>
<proteinExistence type="inferred from homology"/>
<feature type="active site" description="Schiff-base intermediate with substrate" evidence="2">
    <location>
        <position position="174"/>
    </location>
</feature>
<dbReference type="PANTHER" id="PTHR12128">
    <property type="entry name" value="DIHYDRODIPICOLINATE SYNTHASE"/>
    <property type="match status" value="1"/>
</dbReference>
<dbReference type="STRING" id="1160509.A0A3N4I942"/>
<dbReference type="PIRSF" id="PIRSF001365">
    <property type="entry name" value="DHDPS"/>
    <property type="match status" value="1"/>
</dbReference>
<dbReference type="AlphaFoldDB" id="A0A3N4I942"/>
<reference evidence="4 5" key="1">
    <citation type="journal article" date="2018" name="Nat. Ecol. Evol.">
        <title>Pezizomycetes genomes reveal the molecular basis of ectomycorrhizal truffle lifestyle.</title>
        <authorList>
            <person name="Murat C."/>
            <person name="Payen T."/>
            <person name="Noel B."/>
            <person name="Kuo A."/>
            <person name="Morin E."/>
            <person name="Chen J."/>
            <person name="Kohler A."/>
            <person name="Krizsan K."/>
            <person name="Balestrini R."/>
            <person name="Da Silva C."/>
            <person name="Montanini B."/>
            <person name="Hainaut M."/>
            <person name="Levati E."/>
            <person name="Barry K.W."/>
            <person name="Belfiori B."/>
            <person name="Cichocki N."/>
            <person name="Clum A."/>
            <person name="Dockter R.B."/>
            <person name="Fauchery L."/>
            <person name="Guy J."/>
            <person name="Iotti M."/>
            <person name="Le Tacon F."/>
            <person name="Lindquist E.A."/>
            <person name="Lipzen A."/>
            <person name="Malagnac F."/>
            <person name="Mello A."/>
            <person name="Molinier V."/>
            <person name="Miyauchi S."/>
            <person name="Poulain J."/>
            <person name="Riccioni C."/>
            <person name="Rubini A."/>
            <person name="Sitrit Y."/>
            <person name="Splivallo R."/>
            <person name="Traeger S."/>
            <person name="Wang M."/>
            <person name="Zifcakova L."/>
            <person name="Wipf D."/>
            <person name="Zambonelli A."/>
            <person name="Paolocci F."/>
            <person name="Nowrousian M."/>
            <person name="Ottonello S."/>
            <person name="Baldrian P."/>
            <person name="Spatafora J.W."/>
            <person name="Henrissat B."/>
            <person name="Nagy L.G."/>
            <person name="Aury J.M."/>
            <person name="Wincker P."/>
            <person name="Grigoriev I.V."/>
            <person name="Bonfante P."/>
            <person name="Martin F.M."/>
        </authorList>
    </citation>
    <scope>NUCLEOTIDE SEQUENCE [LARGE SCALE GENOMIC DNA]</scope>
    <source>
        <strain evidence="4 5">RN42</strain>
    </source>
</reference>